<proteinExistence type="predicted"/>
<name>A0A2S5B2T6_9BASI</name>
<reference evidence="1 2" key="1">
    <citation type="journal article" date="2018" name="Front. Microbiol.">
        <title>Prospects for Fungal Bioremediation of Acidic Radioactive Waste Sites: Characterization and Genome Sequence of Rhodotorula taiwanensis MD1149.</title>
        <authorList>
            <person name="Tkavc R."/>
            <person name="Matrosova V.Y."/>
            <person name="Grichenko O.E."/>
            <person name="Gostincar C."/>
            <person name="Volpe R.P."/>
            <person name="Klimenkova P."/>
            <person name="Gaidamakova E.K."/>
            <person name="Zhou C.E."/>
            <person name="Stewart B.J."/>
            <person name="Lyman M.G."/>
            <person name="Malfatti S.A."/>
            <person name="Rubinfeld B."/>
            <person name="Courtot M."/>
            <person name="Singh J."/>
            <person name="Dalgard C.L."/>
            <person name="Hamilton T."/>
            <person name="Frey K.G."/>
            <person name="Gunde-Cimerman N."/>
            <person name="Dugan L."/>
            <person name="Daly M.J."/>
        </authorList>
    </citation>
    <scope>NUCLEOTIDE SEQUENCE [LARGE SCALE GENOMIC DNA]</scope>
    <source>
        <strain evidence="1 2">MD1149</strain>
    </source>
</reference>
<organism evidence="1 2">
    <name type="scientific">Rhodotorula taiwanensis</name>
    <dbReference type="NCBI Taxonomy" id="741276"/>
    <lineage>
        <taxon>Eukaryota</taxon>
        <taxon>Fungi</taxon>
        <taxon>Dikarya</taxon>
        <taxon>Basidiomycota</taxon>
        <taxon>Pucciniomycotina</taxon>
        <taxon>Microbotryomycetes</taxon>
        <taxon>Sporidiobolales</taxon>
        <taxon>Sporidiobolaceae</taxon>
        <taxon>Rhodotorula</taxon>
    </lineage>
</organism>
<dbReference type="OrthoDB" id="2524259at2759"/>
<keyword evidence="2" id="KW-1185">Reference proteome</keyword>
<comment type="caution">
    <text evidence="1">The sequence shown here is derived from an EMBL/GenBank/DDBJ whole genome shotgun (WGS) entry which is preliminary data.</text>
</comment>
<sequence>MVDSDGVMASEATPRPNAAALAFADGEIASRICAILAAWIAEQDFPRPGDDVRAKYWTFSTLSRVTRAFRKPAQEHLNSDLVFSNGRQVRQWLDTLGDQPSKYRTYRVYLHDPLPFKLDGPESKWDLTDLRQLFDSVRGVSVVFLCFACQHNLPAELLSSKHLKGLAFLILMSPLVASGPVKFAFGLHGLKIHDGFPQFDRDWSATFRVLTASKTPRTLRQLDLEDLPQACTHMLSMTPFAAGLHRLFLPPLRMREAHMWRLWAFARLCETLELLSLYTYEGDTIAVLQAFPTGPECLHINELVATVGYENPDVDEAVITVPDSVQSLVSSLWTKAHGGTPRVKRLTVTSHRLLTPKRLHSLFSLCHTSGLSSIHLGREVGGITLEEDRALKSYMLRSQDKARNAWISSQSQMEGIE</sequence>
<dbReference type="Proteomes" id="UP000237144">
    <property type="component" value="Unassembled WGS sequence"/>
</dbReference>
<protein>
    <recommendedName>
        <fullName evidence="3">Proteophosphoglycan ppg4</fullName>
    </recommendedName>
</protein>
<evidence type="ECO:0000313" key="1">
    <source>
        <dbReference type="EMBL" id="POY71001.1"/>
    </source>
</evidence>
<evidence type="ECO:0008006" key="3">
    <source>
        <dbReference type="Google" id="ProtNLM"/>
    </source>
</evidence>
<accession>A0A2S5B2T6</accession>
<dbReference type="AlphaFoldDB" id="A0A2S5B2T6"/>
<gene>
    <name evidence="1" type="ORF">BMF94_5926</name>
</gene>
<evidence type="ECO:0000313" key="2">
    <source>
        <dbReference type="Proteomes" id="UP000237144"/>
    </source>
</evidence>
<dbReference type="EMBL" id="PJQD01000088">
    <property type="protein sequence ID" value="POY71001.1"/>
    <property type="molecule type" value="Genomic_DNA"/>
</dbReference>